<reference evidence="6 7" key="1">
    <citation type="submission" date="2020-06" db="EMBL/GenBank/DDBJ databases">
        <authorList>
            <person name="Chanama M."/>
        </authorList>
    </citation>
    <scope>NUCLEOTIDE SEQUENCE [LARGE SCALE GENOMIC DNA]</scope>
    <source>
        <strain evidence="6 7">TBRC6557</strain>
    </source>
</reference>
<dbReference type="PANTHER" id="PTHR30535">
    <property type="entry name" value="VITAMIN B12-BINDING PROTEIN"/>
    <property type="match status" value="1"/>
</dbReference>
<feature type="chain" id="PRO_5039401265" evidence="4">
    <location>
        <begin position="20"/>
        <end position="326"/>
    </location>
</feature>
<dbReference type="CDD" id="cd01143">
    <property type="entry name" value="YvrC"/>
    <property type="match status" value="1"/>
</dbReference>
<dbReference type="NCBIfam" id="NF038402">
    <property type="entry name" value="TroA_like"/>
    <property type="match status" value="1"/>
</dbReference>
<dbReference type="SUPFAM" id="SSF53807">
    <property type="entry name" value="Helical backbone' metal receptor"/>
    <property type="match status" value="1"/>
</dbReference>
<feature type="signal peptide" evidence="4">
    <location>
        <begin position="1"/>
        <end position="19"/>
    </location>
</feature>
<comment type="caution">
    <text evidence="6">The sequence shown here is derived from an EMBL/GenBank/DDBJ whole genome shotgun (WGS) entry which is preliminary data.</text>
</comment>
<evidence type="ECO:0000256" key="3">
    <source>
        <dbReference type="SAM" id="MobiDB-lite"/>
    </source>
</evidence>
<evidence type="ECO:0000256" key="2">
    <source>
        <dbReference type="ARBA" id="ARBA00022729"/>
    </source>
</evidence>
<dbReference type="InterPro" id="IPR050902">
    <property type="entry name" value="ABC_Transporter_SBP"/>
</dbReference>
<organism evidence="6 7">
    <name type="scientific">Nonomuraea rhodomycinica</name>
    <dbReference type="NCBI Taxonomy" id="1712872"/>
    <lineage>
        <taxon>Bacteria</taxon>
        <taxon>Bacillati</taxon>
        <taxon>Actinomycetota</taxon>
        <taxon>Actinomycetes</taxon>
        <taxon>Streptosporangiales</taxon>
        <taxon>Streptosporangiaceae</taxon>
        <taxon>Nonomuraea</taxon>
    </lineage>
</organism>
<dbReference type="PANTHER" id="PTHR30535:SF34">
    <property type="entry name" value="MOLYBDATE-BINDING PROTEIN MOLA"/>
    <property type="match status" value="1"/>
</dbReference>
<dbReference type="Proteomes" id="UP000546126">
    <property type="component" value="Unassembled WGS sequence"/>
</dbReference>
<dbReference type="AlphaFoldDB" id="A0A7Y6MA17"/>
<feature type="region of interest" description="Disordered" evidence="3">
    <location>
        <begin position="24"/>
        <end position="47"/>
    </location>
</feature>
<evidence type="ECO:0000256" key="1">
    <source>
        <dbReference type="ARBA" id="ARBA00008814"/>
    </source>
</evidence>
<dbReference type="PROSITE" id="PS50983">
    <property type="entry name" value="FE_B12_PBP"/>
    <property type="match status" value="1"/>
</dbReference>
<dbReference type="Gene3D" id="3.40.50.1980">
    <property type="entry name" value="Nitrogenase molybdenum iron protein domain"/>
    <property type="match status" value="2"/>
</dbReference>
<dbReference type="RefSeq" id="WP_175599581.1">
    <property type="nucleotide sequence ID" value="NZ_JABWGO010000001.1"/>
</dbReference>
<accession>A0A7Y6MA17</accession>
<gene>
    <name evidence="6" type="ORF">HT134_08420</name>
</gene>
<sequence length="326" mass="33579">MRPVRTAFAGALLGTLVLAACGQTAPTAPSSTAPATSAPATSGSAAPASSAAAGFPVTVEAANGKITLPARPQRIVSLSAAHTETLFAIGAGPQVVAVDDQSNFPQEAPRTDLSGFKPNVEAIAAQKPDLVIVSNDINKVVSELGKLNVPVLLEPAATKLDEAYDEIADLGAATGNQAKADELVTTMKGSLDKLAASAPKDRKLTYYHELDQTPYAATSSTFIGQIYAMFGLVNIADKAPGAAGGYPKLSKEFVAQADPDLIFLADVKCCGQSKEALAKRPGWKNLKAVKNDQVVPLDDDVASRWGPRIVDLAQTIGDAVSKAAGS</sequence>
<proteinExistence type="inferred from homology"/>
<evidence type="ECO:0000313" key="7">
    <source>
        <dbReference type="Proteomes" id="UP000546126"/>
    </source>
</evidence>
<dbReference type="InterPro" id="IPR054828">
    <property type="entry name" value="Vit_B12_bind_prot"/>
</dbReference>
<dbReference type="GO" id="GO:0071281">
    <property type="term" value="P:cellular response to iron ion"/>
    <property type="evidence" value="ECO:0007669"/>
    <property type="project" value="TreeGrafter"/>
</dbReference>
<comment type="similarity">
    <text evidence="1">Belongs to the bacterial solute-binding protein 8 family.</text>
</comment>
<feature type="domain" description="Fe/B12 periplasmic-binding" evidence="5">
    <location>
        <begin position="74"/>
        <end position="324"/>
    </location>
</feature>
<keyword evidence="7" id="KW-1185">Reference proteome</keyword>
<evidence type="ECO:0000313" key="6">
    <source>
        <dbReference type="EMBL" id="NUW40157.1"/>
    </source>
</evidence>
<protein>
    <submittedName>
        <fullName evidence="6">ABC transporter substrate-binding protein</fullName>
    </submittedName>
</protein>
<name>A0A7Y6MA17_9ACTN</name>
<dbReference type="PROSITE" id="PS51257">
    <property type="entry name" value="PROKAR_LIPOPROTEIN"/>
    <property type="match status" value="1"/>
</dbReference>
<evidence type="ECO:0000256" key="4">
    <source>
        <dbReference type="SAM" id="SignalP"/>
    </source>
</evidence>
<dbReference type="EMBL" id="JABWGO010000001">
    <property type="protein sequence ID" value="NUW40157.1"/>
    <property type="molecule type" value="Genomic_DNA"/>
</dbReference>
<dbReference type="InterPro" id="IPR002491">
    <property type="entry name" value="ABC_transptr_periplasmic_BD"/>
</dbReference>
<keyword evidence="2 4" id="KW-0732">Signal</keyword>
<evidence type="ECO:0000259" key="5">
    <source>
        <dbReference type="PROSITE" id="PS50983"/>
    </source>
</evidence>
<dbReference type="Pfam" id="PF01497">
    <property type="entry name" value="Peripla_BP_2"/>
    <property type="match status" value="1"/>
</dbReference>